<evidence type="ECO:0000313" key="2">
    <source>
        <dbReference type="Proteomes" id="UP001227268"/>
    </source>
</evidence>
<sequence>MPANLKHMKKDILFKEALAVLRSVEIWSARMQRHQVIFHIDNQALVASLNKGGCTQRPAQAIVRRIYPLAAWSSFRFRAEWISSAENSRADALSRFRVRLPIDPIGPQLDGIHFDPDSTDGLDDVDNVTDVADPAPVDFDGMVSAFSIILHFIQIRIQRYRALYKRGGDRIKEKAPSDSATPMGVPQIEPILPPTAEEVLDYLAEKGDGVKAKTIATWMSSIKMALLDMGADVAMFESRAFRQFRDGVRRVKGDYFENRVTANVTTSIANQ</sequence>
<proteinExistence type="predicted"/>
<evidence type="ECO:0000313" key="1">
    <source>
        <dbReference type="EMBL" id="KAJ9092925.1"/>
    </source>
</evidence>
<dbReference type="EMBL" id="JASBWT010000034">
    <property type="protein sequence ID" value="KAJ9092925.1"/>
    <property type="molecule type" value="Genomic_DNA"/>
</dbReference>
<protein>
    <submittedName>
        <fullName evidence="1">Uncharacterized protein</fullName>
    </submittedName>
</protein>
<keyword evidence="2" id="KW-1185">Reference proteome</keyword>
<name>A0ACC2V1W6_9TREE</name>
<organism evidence="1 2">
    <name type="scientific">Naganishia friedmannii</name>
    <dbReference type="NCBI Taxonomy" id="89922"/>
    <lineage>
        <taxon>Eukaryota</taxon>
        <taxon>Fungi</taxon>
        <taxon>Dikarya</taxon>
        <taxon>Basidiomycota</taxon>
        <taxon>Agaricomycotina</taxon>
        <taxon>Tremellomycetes</taxon>
        <taxon>Filobasidiales</taxon>
        <taxon>Filobasidiaceae</taxon>
        <taxon>Naganishia</taxon>
    </lineage>
</organism>
<accession>A0ACC2V1W6</accession>
<dbReference type="Proteomes" id="UP001227268">
    <property type="component" value="Unassembled WGS sequence"/>
</dbReference>
<reference evidence="1" key="1">
    <citation type="submission" date="2023-04" db="EMBL/GenBank/DDBJ databases">
        <title>Draft Genome sequencing of Naganishia species isolated from polar environments using Oxford Nanopore Technology.</title>
        <authorList>
            <person name="Leo P."/>
            <person name="Venkateswaran K."/>
        </authorList>
    </citation>
    <scope>NUCLEOTIDE SEQUENCE</scope>
    <source>
        <strain evidence="1">MNA-CCFEE 5423</strain>
    </source>
</reference>
<gene>
    <name evidence="1" type="ORF">QFC21_006637</name>
</gene>
<comment type="caution">
    <text evidence="1">The sequence shown here is derived from an EMBL/GenBank/DDBJ whole genome shotgun (WGS) entry which is preliminary data.</text>
</comment>